<dbReference type="AlphaFoldDB" id="A0ABD2LT03"/>
<evidence type="ECO:0000313" key="3">
    <source>
        <dbReference type="EMBL" id="KAL3118256.1"/>
    </source>
</evidence>
<feature type="compositionally biased region" description="Polar residues" evidence="1">
    <location>
        <begin position="90"/>
        <end position="102"/>
    </location>
</feature>
<gene>
    <name evidence="3" type="ORF">niasHT_008811</name>
</gene>
<feature type="region of interest" description="Disordered" evidence="1">
    <location>
        <begin position="68"/>
        <end position="113"/>
    </location>
</feature>
<reference evidence="3 4" key="1">
    <citation type="submission" date="2024-10" db="EMBL/GenBank/DDBJ databases">
        <authorList>
            <person name="Kim D."/>
        </authorList>
    </citation>
    <scope>NUCLEOTIDE SEQUENCE [LARGE SCALE GENOMIC DNA]</scope>
    <source>
        <strain evidence="3">BH-2024</strain>
    </source>
</reference>
<dbReference type="Proteomes" id="UP001620626">
    <property type="component" value="Unassembled WGS sequence"/>
</dbReference>
<evidence type="ECO:0000313" key="4">
    <source>
        <dbReference type="Proteomes" id="UP001620626"/>
    </source>
</evidence>
<sequence length="113" mass="12244">MDNTIILHLLLIFKRAQSKMPQQFVVVNKVPPQMQMNRNSNVPLSCECETDPPPVPIYSPPPPHPMFLPSPPATVGALAPQPPGGLVITSYPSTNPDGSGNNVHEERVNLAES</sequence>
<keyword evidence="4" id="KW-1185">Reference proteome</keyword>
<keyword evidence="2" id="KW-0732">Signal</keyword>
<feature type="compositionally biased region" description="Basic and acidic residues" evidence="1">
    <location>
        <begin position="103"/>
        <end position="113"/>
    </location>
</feature>
<name>A0ABD2LT03_9BILA</name>
<feature type="signal peptide" evidence="2">
    <location>
        <begin position="1"/>
        <end position="18"/>
    </location>
</feature>
<protein>
    <submittedName>
        <fullName evidence="3">Uncharacterized protein</fullName>
    </submittedName>
</protein>
<dbReference type="EMBL" id="JBICBT010000288">
    <property type="protein sequence ID" value="KAL3118256.1"/>
    <property type="molecule type" value="Genomic_DNA"/>
</dbReference>
<proteinExistence type="predicted"/>
<comment type="caution">
    <text evidence="3">The sequence shown here is derived from an EMBL/GenBank/DDBJ whole genome shotgun (WGS) entry which is preliminary data.</text>
</comment>
<evidence type="ECO:0000256" key="2">
    <source>
        <dbReference type="SAM" id="SignalP"/>
    </source>
</evidence>
<evidence type="ECO:0000256" key="1">
    <source>
        <dbReference type="SAM" id="MobiDB-lite"/>
    </source>
</evidence>
<accession>A0ABD2LT03</accession>
<organism evidence="3 4">
    <name type="scientific">Heterodera trifolii</name>
    <dbReference type="NCBI Taxonomy" id="157864"/>
    <lineage>
        <taxon>Eukaryota</taxon>
        <taxon>Metazoa</taxon>
        <taxon>Ecdysozoa</taxon>
        <taxon>Nematoda</taxon>
        <taxon>Chromadorea</taxon>
        <taxon>Rhabditida</taxon>
        <taxon>Tylenchina</taxon>
        <taxon>Tylenchomorpha</taxon>
        <taxon>Tylenchoidea</taxon>
        <taxon>Heteroderidae</taxon>
        <taxon>Heteroderinae</taxon>
        <taxon>Heterodera</taxon>
    </lineage>
</organism>
<feature type="chain" id="PRO_5044790934" evidence="2">
    <location>
        <begin position="19"/>
        <end position="113"/>
    </location>
</feature>